<keyword evidence="10" id="KW-1185">Reference proteome</keyword>
<evidence type="ECO:0000259" key="8">
    <source>
        <dbReference type="PROSITE" id="PS50011"/>
    </source>
</evidence>
<dbReference type="EMBL" id="CP099418">
    <property type="protein sequence ID" value="USW48187.1"/>
    <property type="molecule type" value="Genomic_DNA"/>
</dbReference>
<dbReference type="PANTHER" id="PTHR24355">
    <property type="entry name" value="G PROTEIN-COUPLED RECEPTOR KINASE/RIBOSOMAL PROTEIN S6 KINASE"/>
    <property type="match status" value="1"/>
</dbReference>
<evidence type="ECO:0000256" key="6">
    <source>
        <dbReference type="PROSITE-ProRule" id="PRU10141"/>
    </source>
</evidence>
<dbReference type="GO" id="GO:0004703">
    <property type="term" value="F:G protein-coupled receptor kinase activity"/>
    <property type="evidence" value="ECO:0007669"/>
    <property type="project" value="TreeGrafter"/>
</dbReference>
<dbReference type="Gene3D" id="3.30.200.20">
    <property type="entry name" value="Phosphorylase Kinase, domain 1"/>
    <property type="match status" value="1"/>
</dbReference>
<protein>
    <submittedName>
        <fullName evidence="9">Serine/threonine-protein kinase, active</fullName>
    </submittedName>
</protein>
<dbReference type="PANTHER" id="PTHR24355:SF30">
    <property type="entry name" value="SERINE_THREONINE-PROTEIN KINASE 32B ISOFORM X1"/>
    <property type="match status" value="1"/>
</dbReference>
<proteinExistence type="predicted"/>
<dbReference type="FunFam" id="3.30.200.20:FF:000354">
    <property type="entry name" value="AGC/YANK protein kinase"/>
    <property type="match status" value="1"/>
</dbReference>
<sequence>MGNSNGKPLILTDEVNLNHFRLLRVVGKGAFGKVRIVERKDTGLTFALKYIRKDEVVRSESVRNIIRERRMLEHLNHPFLCNLRYSFQDMEYLYIVVDLMNGGDLRFHISRKTFTEEAVRFWIAQLGCALRYIHKQGIVHRDVKPDNVLLDSEGHVHLADFNVASDITPGKPLTSKSGTLAYLAPEVYAGKGYYSEVDWWSLGVLFYECIYNKRPFEANHHDALAQAIVKADPPFPVTSPPVSMPCLHAISSLLEKNKHLRIGAAGFDTFTDNPFFRELDFVALENKEIEPIFCPSSEKTNFDATYDLEELLLEEAPLEARARKQKPRAELREDATQQEIRADELHRMIETMFEPFNYTALPRDRSPVASVAGSPTTTRTTGKPIRDRDISMESNYARHTLEKTRSIPTPRSQTPGSPSRTRSSTHSPDGSPPLPAAALEIGVAVGHPPENFVPPTLEPGYYPTSEPRESARSRGGRYEAVAAAGPPVAASKHYQQHRPRGSTRSTSQGGGVQVVLNEQGSWTDMANQSQAMIAPGDDSRRAERPSGMLGFLSRKKGRDRSPKAKEKERGVLGKEGARVIISHG</sequence>
<feature type="region of interest" description="Disordered" evidence="7">
    <location>
        <begin position="366"/>
        <end position="510"/>
    </location>
</feature>
<keyword evidence="5 6" id="KW-0067">ATP-binding</keyword>
<dbReference type="InterPro" id="IPR008271">
    <property type="entry name" value="Ser/Thr_kinase_AS"/>
</dbReference>
<evidence type="ECO:0000256" key="1">
    <source>
        <dbReference type="ARBA" id="ARBA00022527"/>
    </source>
</evidence>
<dbReference type="SMART" id="SM00220">
    <property type="entry name" value="S_TKc"/>
    <property type="match status" value="1"/>
</dbReference>
<dbReference type="PROSITE" id="PS00108">
    <property type="entry name" value="PROTEIN_KINASE_ST"/>
    <property type="match status" value="1"/>
</dbReference>
<feature type="compositionally biased region" description="Low complexity" evidence="7">
    <location>
        <begin position="408"/>
        <end position="428"/>
    </location>
</feature>
<dbReference type="Proteomes" id="UP001056384">
    <property type="component" value="Chromosome 1"/>
</dbReference>
<evidence type="ECO:0000313" key="10">
    <source>
        <dbReference type="Proteomes" id="UP001056384"/>
    </source>
</evidence>
<dbReference type="AlphaFoldDB" id="A0A9Q9AFP3"/>
<feature type="binding site" evidence="6">
    <location>
        <position position="53"/>
    </location>
    <ligand>
        <name>ATP</name>
        <dbReference type="ChEBI" id="CHEBI:30616"/>
    </ligand>
</feature>
<evidence type="ECO:0000256" key="5">
    <source>
        <dbReference type="ARBA" id="ARBA00022840"/>
    </source>
</evidence>
<dbReference type="Gene3D" id="1.10.510.10">
    <property type="entry name" value="Transferase(Phosphotransferase) domain 1"/>
    <property type="match status" value="1"/>
</dbReference>
<feature type="compositionally biased region" description="Basic and acidic residues" evidence="7">
    <location>
        <begin position="559"/>
        <end position="575"/>
    </location>
</feature>
<dbReference type="GO" id="GO:0001664">
    <property type="term" value="F:G protein-coupled receptor binding"/>
    <property type="evidence" value="ECO:0007669"/>
    <property type="project" value="TreeGrafter"/>
</dbReference>
<dbReference type="InterPro" id="IPR017441">
    <property type="entry name" value="Protein_kinase_ATP_BS"/>
</dbReference>
<dbReference type="Pfam" id="PF00069">
    <property type="entry name" value="Pkinase"/>
    <property type="match status" value="1"/>
</dbReference>
<dbReference type="GO" id="GO:0009966">
    <property type="term" value="P:regulation of signal transduction"/>
    <property type="evidence" value="ECO:0007669"/>
    <property type="project" value="TreeGrafter"/>
</dbReference>
<evidence type="ECO:0000256" key="3">
    <source>
        <dbReference type="ARBA" id="ARBA00022741"/>
    </source>
</evidence>
<feature type="compositionally biased region" description="Low complexity" evidence="7">
    <location>
        <begin position="480"/>
        <end position="490"/>
    </location>
</feature>
<keyword evidence="4 9" id="KW-0418">Kinase</keyword>
<feature type="region of interest" description="Disordered" evidence="7">
    <location>
        <begin position="533"/>
        <end position="575"/>
    </location>
</feature>
<evidence type="ECO:0000256" key="7">
    <source>
        <dbReference type="SAM" id="MobiDB-lite"/>
    </source>
</evidence>
<keyword evidence="2" id="KW-0808">Transferase</keyword>
<dbReference type="InterPro" id="IPR000719">
    <property type="entry name" value="Prot_kinase_dom"/>
</dbReference>
<evidence type="ECO:0000313" key="9">
    <source>
        <dbReference type="EMBL" id="USW48187.1"/>
    </source>
</evidence>
<keyword evidence="1" id="KW-0723">Serine/threonine-protein kinase</keyword>
<dbReference type="SUPFAM" id="SSF56112">
    <property type="entry name" value="Protein kinase-like (PK-like)"/>
    <property type="match status" value="1"/>
</dbReference>
<dbReference type="GO" id="GO:0007186">
    <property type="term" value="P:G protein-coupled receptor signaling pathway"/>
    <property type="evidence" value="ECO:0007669"/>
    <property type="project" value="TreeGrafter"/>
</dbReference>
<dbReference type="InterPro" id="IPR011009">
    <property type="entry name" value="Kinase-like_dom_sf"/>
</dbReference>
<dbReference type="PROSITE" id="PS50011">
    <property type="entry name" value="PROTEIN_KINASE_DOM"/>
    <property type="match status" value="1"/>
</dbReference>
<gene>
    <name evidence="9" type="ORF">Slin15195_G015060</name>
</gene>
<evidence type="ECO:0000256" key="4">
    <source>
        <dbReference type="ARBA" id="ARBA00022777"/>
    </source>
</evidence>
<evidence type="ECO:0000256" key="2">
    <source>
        <dbReference type="ARBA" id="ARBA00022679"/>
    </source>
</evidence>
<keyword evidence="3 6" id="KW-0547">Nucleotide-binding</keyword>
<dbReference type="FunFam" id="1.10.510.10:FF:000469">
    <property type="entry name" value="Serine/threonine-protein kinase 32B"/>
    <property type="match status" value="1"/>
</dbReference>
<dbReference type="GO" id="GO:0005524">
    <property type="term" value="F:ATP binding"/>
    <property type="evidence" value="ECO:0007669"/>
    <property type="project" value="UniProtKB-UniRule"/>
</dbReference>
<feature type="domain" description="Protein kinase" evidence="8">
    <location>
        <begin position="20"/>
        <end position="276"/>
    </location>
</feature>
<dbReference type="PROSITE" id="PS00107">
    <property type="entry name" value="PROTEIN_KINASE_ATP"/>
    <property type="match status" value="1"/>
</dbReference>
<dbReference type="CDD" id="cd05578">
    <property type="entry name" value="STKc_Yank1"/>
    <property type="match status" value="1"/>
</dbReference>
<organism evidence="9 10">
    <name type="scientific">Septoria linicola</name>
    <dbReference type="NCBI Taxonomy" id="215465"/>
    <lineage>
        <taxon>Eukaryota</taxon>
        <taxon>Fungi</taxon>
        <taxon>Dikarya</taxon>
        <taxon>Ascomycota</taxon>
        <taxon>Pezizomycotina</taxon>
        <taxon>Dothideomycetes</taxon>
        <taxon>Dothideomycetidae</taxon>
        <taxon>Mycosphaerellales</taxon>
        <taxon>Mycosphaerellaceae</taxon>
        <taxon>Septoria</taxon>
    </lineage>
</organism>
<name>A0A9Q9AFP3_9PEZI</name>
<accession>A0A9Q9AFP3</accession>
<reference evidence="9" key="1">
    <citation type="submission" date="2022-06" db="EMBL/GenBank/DDBJ databases">
        <title>Complete genome sequences of two strains of the flax pathogen Septoria linicola.</title>
        <authorList>
            <person name="Lapalu N."/>
            <person name="Simon A."/>
            <person name="Demenou B."/>
            <person name="Paumier D."/>
            <person name="Guillot M.-P."/>
            <person name="Gout L."/>
            <person name="Valade R."/>
        </authorList>
    </citation>
    <scope>NUCLEOTIDE SEQUENCE</scope>
    <source>
        <strain evidence="9">SE15195</strain>
    </source>
</reference>